<protein>
    <submittedName>
        <fullName evidence="1">Macaca fascicularis brain cDNA clone: QmoA-10819, similar to human RUN and SH3 domain containing 2 (RUSC2), mRNA, RefSeq: XM_048462.6</fullName>
    </submittedName>
</protein>
<evidence type="ECO:0000313" key="2">
    <source>
        <dbReference type="Ensembl" id="ENSMFAP00000054366.1"/>
    </source>
</evidence>
<reference evidence="1" key="1">
    <citation type="journal article" date="2007" name="PLoS Biol.">
        <title>Rate of evolution in brain-expressed genes in humans and other primates.</title>
        <authorList>
            <person name="Wang H.-Y."/>
            <person name="Chien H.-C."/>
            <person name="Osada N."/>
            <person name="Hashimoto K."/>
            <person name="Sugano S."/>
            <person name="Gojobori T."/>
            <person name="Chou C.-K."/>
            <person name="Tsai S.-F."/>
            <person name="Wu C.-I."/>
            <person name="Shen C.-K.J."/>
        </authorList>
    </citation>
    <scope>NUCLEOTIDE SEQUENCE</scope>
</reference>
<evidence type="ECO:0000313" key="3">
    <source>
        <dbReference type="Proteomes" id="UP000233100"/>
    </source>
</evidence>
<proteinExistence type="evidence at transcript level"/>
<dbReference type="EMBL" id="AB173875">
    <property type="protein sequence ID" value="BAE90937.1"/>
    <property type="molecule type" value="mRNA"/>
</dbReference>
<evidence type="ECO:0000313" key="1">
    <source>
        <dbReference type="EMBL" id="BAE90937.1"/>
    </source>
</evidence>
<organism evidence="1">
    <name type="scientific">Macaca fascicularis</name>
    <name type="common">Crab-eating macaque</name>
    <name type="synonym">Cynomolgus monkey</name>
    <dbReference type="NCBI Taxonomy" id="9541"/>
    <lineage>
        <taxon>Eukaryota</taxon>
        <taxon>Metazoa</taxon>
        <taxon>Chordata</taxon>
        <taxon>Craniata</taxon>
        <taxon>Vertebrata</taxon>
        <taxon>Euteleostomi</taxon>
        <taxon>Mammalia</taxon>
        <taxon>Eutheria</taxon>
        <taxon>Euarchontoglires</taxon>
        <taxon>Primates</taxon>
        <taxon>Haplorrhini</taxon>
        <taxon>Catarrhini</taxon>
        <taxon>Cercopithecidae</taxon>
        <taxon>Cercopithecinae</taxon>
        <taxon>Macaca</taxon>
    </lineage>
</organism>
<dbReference type="AlphaFoldDB" id="I7GE36"/>
<accession>I7GE36</accession>
<dbReference type="Ensembl" id="ENSMFAT00000075455.1">
    <property type="protein sequence ID" value="ENSMFAP00000054366.1"/>
    <property type="gene ID" value="ENSMFAG00000052912.1"/>
</dbReference>
<dbReference type="Proteomes" id="UP000233100">
    <property type="component" value="Chromosome 15"/>
</dbReference>
<sequence length="34" mass="4021">MQNSGKSTFKRTQIDHLMNVLVLWVILMTRMDRG</sequence>
<reference evidence="2 3" key="2">
    <citation type="submission" date="2013-03" db="EMBL/GenBank/DDBJ databases">
        <authorList>
            <person name="Warren W."/>
            <person name="Wilson R.K."/>
        </authorList>
    </citation>
    <scope>NUCLEOTIDE SEQUENCE</scope>
</reference>
<keyword evidence="3" id="KW-1185">Reference proteome</keyword>
<name>I7GE36_MACFA</name>
<reference evidence="2" key="3">
    <citation type="submission" date="2025-05" db="UniProtKB">
        <authorList>
            <consortium name="Ensembl"/>
        </authorList>
    </citation>
    <scope>IDENTIFICATION</scope>
</reference>